<accession>A0ABX6SU83</accession>
<dbReference type="Gene3D" id="3.40.1710.10">
    <property type="entry name" value="abc type-2 transporter like domain"/>
    <property type="match status" value="1"/>
</dbReference>
<evidence type="ECO:0000313" key="7">
    <source>
        <dbReference type="EMBL" id="QNL94964.1"/>
    </source>
</evidence>
<proteinExistence type="predicted"/>
<keyword evidence="8" id="KW-1185">Reference proteome</keyword>
<evidence type="ECO:0000259" key="6">
    <source>
        <dbReference type="Pfam" id="PF12698"/>
    </source>
</evidence>
<feature type="transmembrane region" description="Helical" evidence="5">
    <location>
        <begin position="508"/>
        <end position="531"/>
    </location>
</feature>
<feature type="transmembrane region" description="Helical" evidence="5">
    <location>
        <begin position="596"/>
        <end position="615"/>
    </location>
</feature>
<feature type="domain" description="ABC-2 type transporter transmembrane" evidence="6">
    <location>
        <begin position="409"/>
        <end position="612"/>
    </location>
</feature>
<dbReference type="PANTHER" id="PTHR43077:SF10">
    <property type="entry name" value="TRANSPORT PERMEASE PROTEIN"/>
    <property type="match status" value="1"/>
</dbReference>
<gene>
    <name evidence="7" type="ORF">H9L21_03145</name>
</gene>
<dbReference type="Gene3D" id="1.10.287.2610">
    <property type="match status" value="1"/>
</dbReference>
<keyword evidence="2 5" id="KW-0812">Transmembrane</keyword>
<name>A0ABX6SU83_9ACTN</name>
<evidence type="ECO:0000256" key="4">
    <source>
        <dbReference type="ARBA" id="ARBA00023136"/>
    </source>
</evidence>
<keyword evidence="3 5" id="KW-1133">Transmembrane helix</keyword>
<sequence length="631" mass="65883">MTSLRLALTELLRLSAGLLPRLAIAAVILIPTLYASLYLWANHDPYGRLTTVEAALVVEDQPAESKQSGRIDAGREVARDLVKDGSFDWREVSAADADRGVENGEYLFALTIPRGFSEALASTADFDPKKGTLILTTNEANNYLSATIADQVLSRVSASIDQNVGEKAAAAFLLGFSTLHDKLQEAGAGAEKLTQGIAEAEKGSERLATGATKLADGQATLLEGQRTLGRGISSAASGTAELESGSRQVAAGNEKIATVADDIAAASKTANEALPQARADIAELLDDAGLTPAQQRRILAQVDQLGAPLNQLNDKVQATDAQIDELAAGAEKVANGTATLKNGLTTAESGSARLVSGQLEAENGARKLASGADELTTGLGTARAGSQRLATGLEDGINSVPDLGRERRDEAAEAIASPIQTRDVAQASADSYGAGLAPFFLCIGTWVGSYVMFLLVRPLSNRAIAARQSPLRTALGGWLTPALLAAVQVLVMLGIVVAVVGIDVLRAAQVALFLMLVAAAFVAIVHCLNAWLGPVGQFLGLVLLVLQLASAGGTFPWQTLPGALQAAHHVLPMSYAIDGIRHLMYDAALDSLPRDIAVLAAYVVGSVALTALAAYRRRIWKVSQIKPEIAL</sequence>
<dbReference type="PANTHER" id="PTHR43077">
    <property type="entry name" value="TRANSPORT PERMEASE YVFS-RELATED"/>
    <property type="match status" value="1"/>
</dbReference>
<evidence type="ECO:0000256" key="3">
    <source>
        <dbReference type="ARBA" id="ARBA00022989"/>
    </source>
</evidence>
<feature type="transmembrane region" description="Helical" evidence="5">
    <location>
        <begin position="21"/>
        <end position="41"/>
    </location>
</feature>
<organism evidence="7 8">
    <name type="scientific">Aeromicrobium senzhongii</name>
    <dbReference type="NCBI Taxonomy" id="2663859"/>
    <lineage>
        <taxon>Bacteria</taxon>
        <taxon>Bacillati</taxon>
        <taxon>Actinomycetota</taxon>
        <taxon>Actinomycetes</taxon>
        <taxon>Propionibacteriales</taxon>
        <taxon>Nocardioidaceae</taxon>
        <taxon>Aeromicrobium</taxon>
    </lineage>
</organism>
<dbReference type="InterPro" id="IPR017500">
    <property type="entry name" value="Phage_infect_YhgE_N"/>
</dbReference>
<dbReference type="NCBIfam" id="TIGR03061">
    <property type="entry name" value="pip_yhgE_Nterm"/>
    <property type="match status" value="1"/>
</dbReference>
<dbReference type="Pfam" id="PF12698">
    <property type="entry name" value="ABC2_membrane_3"/>
    <property type="match status" value="1"/>
</dbReference>
<dbReference type="Proteomes" id="UP000515871">
    <property type="component" value="Chromosome"/>
</dbReference>
<feature type="transmembrane region" description="Helical" evidence="5">
    <location>
        <begin position="436"/>
        <end position="456"/>
    </location>
</feature>
<dbReference type="InterPro" id="IPR013525">
    <property type="entry name" value="ABC2_TM"/>
</dbReference>
<comment type="subcellular location">
    <subcellularLocation>
        <location evidence="1">Membrane</location>
        <topology evidence="1">Multi-pass membrane protein</topology>
    </subcellularLocation>
</comment>
<evidence type="ECO:0000256" key="5">
    <source>
        <dbReference type="SAM" id="Phobius"/>
    </source>
</evidence>
<feature type="transmembrane region" description="Helical" evidence="5">
    <location>
        <begin position="538"/>
        <end position="557"/>
    </location>
</feature>
<keyword evidence="4 5" id="KW-0472">Membrane</keyword>
<feature type="transmembrane region" description="Helical" evidence="5">
    <location>
        <begin position="477"/>
        <end position="502"/>
    </location>
</feature>
<dbReference type="InterPro" id="IPR051328">
    <property type="entry name" value="T7SS_ABC-Transporter"/>
</dbReference>
<evidence type="ECO:0000256" key="2">
    <source>
        <dbReference type="ARBA" id="ARBA00022692"/>
    </source>
</evidence>
<dbReference type="InterPro" id="IPR017501">
    <property type="entry name" value="Phage_infect_YhgE_C"/>
</dbReference>
<dbReference type="EMBL" id="CP060587">
    <property type="protein sequence ID" value="QNL94964.1"/>
    <property type="molecule type" value="Genomic_DNA"/>
</dbReference>
<dbReference type="RefSeq" id="WP_154595726.1">
    <property type="nucleotide sequence ID" value="NZ_CP060587.1"/>
</dbReference>
<reference evidence="7 8" key="1">
    <citation type="submission" date="2020-08" db="EMBL/GenBank/DDBJ databases">
        <title>Novel species in genus Aeromicrobium.</title>
        <authorList>
            <person name="Zhang G."/>
        </authorList>
    </citation>
    <scope>NUCLEOTIDE SEQUENCE [LARGE SCALE GENOMIC DNA]</scope>
    <source>
        <strain evidence="8">zg-629</strain>
    </source>
</reference>
<evidence type="ECO:0000256" key="1">
    <source>
        <dbReference type="ARBA" id="ARBA00004141"/>
    </source>
</evidence>
<protein>
    <submittedName>
        <fullName evidence="7">ABC transporter permease</fullName>
    </submittedName>
</protein>
<dbReference type="NCBIfam" id="TIGR03062">
    <property type="entry name" value="pip_yhgE_Cterm"/>
    <property type="match status" value="1"/>
</dbReference>
<evidence type="ECO:0000313" key="8">
    <source>
        <dbReference type="Proteomes" id="UP000515871"/>
    </source>
</evidence>